<dbReference type="PRINTS" id="PR00723">
    <property type="entry name" value="SUBTILISIN"/>
</dbReference>
<dbReference type="Gene3D" id="3.30.70.80">
    <property type="entry name" value="Peptidase S8 propeptide/proteinase inhibitor I9"/>
    <property type="match status" value="1"/>
</dbReference>
<dbReference type="GO" id="GO:0006508">
    <property type="term" value="P:proteolysis"/>
    <property type="evidence" value="ECO:0007669"/>
    <property type="project" value="UniProtKB-KW"/>
</dbReference>
<dbReference type="InterPro" id="IPR036852">
    <property type="entry name" value="Peptidase_S8/S53_dom_sf"/>
</dbReference>
<dbReference type="InterPro" id="IPR000209">
    <property type="entry name" value="Peptidase_S8/S53_dom"/>
</dbReference>
<dbReference type="EMBL" id="FNQE01000027">
    <property type="protein sequence ID" value="SDZ24318.1"/>
    <property type="molecule type" value="Genomic_DNA"/>
</dbReference>
<reference evidence="10 11" key="1">
    <citation type="submission" date="2016-10" db="EMBL/GenBank/DDBJ databases">
        <authorList>
            <person name="de Groot N.N."/>
        </authorList>
    </citation>
    <scope>NUCLEOTIDE SEQUENCE [LARGE SCALE GENOMIC DNA]</scope>
    <source>
        <strain evidence="10 11">DSM 21650</strain>
    </source>
</reference>
<feature type="active site" description="Charge relay system" evidence="5 6">
    <location>
        <position position="119"/>
    </location>
</feature>
<feature type="active site" description="Charge relay system" evidence="5 6">
    <location>
        <position position="154"/>
    </location>
</feature>
<evidence type="ECO:0000256" key="2">
    <source>
        <dbReference type="ARBA" id="ARBA00022670"/>
    </source>
</evidence>
<dbReference type="PROSITE" id="PS00137">
    <property type="entry name" value="SUBTILASE_HIS"/>
    <property type="match status" value="1"/>
</dbReference>
<evidence type="ECO:0000256" key="1">
    <source>
        <dbReference type="ARBA" id="ARBA00011073"/>
    </source>
</evidence>
<dbReference type="RefSeq" id="WP_091731493.1">
    <property type="nucleotide sequence ID" value="NZ_FNQE01000027.1"/>
</dbReference>
<evidence type="ECO:0000256" key="4">
    <source>
        <dbReference type="ARBA" id="ARBA00022825"/>
    </source>
</evidence>
<keyword evidence="3 6" id="KW-0378">Hydrolase</keyword>
<dbReference type="InterPro" id="IPR037045">
    <property type="entry name" value="S8pro/Inhibitor_I9_sf"/>
</dbReference>
<proteinExistence type="inferred from homology"/>
<dbReference type="PANTHER" id="PTHR43806">
    <property type="entry name" value="PEPTIDASE S8"/>
    <property type="match status" value="1"/>
</dbReference>
<dbReference type="Pfam" id="PF00082">
    <property type="entry name" value="Peptidase_S8"/>
    <property type="match status" value="1"/>
</dbReference>
<protein>
    <submittedName>
        <fullName evidence="10">Serine protease AprX</fullName>
    </submittedName>
</protein>
<dbReference type="InterPro" id="IPR023828">
    <property type="entry name" value="Peptidase_S8_Ser-AS"/>
</dbReference>
<comment type="similarity">
    <text evidence="1 6 7">Belongs to the peptidase S8 family.</text>
</comment>
<dbReference type="PROSITE" id="PS00138">
    <property type="entry name" value="SUBTILASE_SER"/>
    <property type="match status" value="1"/>
</dbReference>
<feature type="domain" description="Peptidase S8/S53" evidence="9">
    <location>
        <begin position="110"/>
        <end position="380"/>
    </location>
</feature>
<dbReference type="InterPro" id="IPR015500">
    <property type="entry name" value="Peptidase_S8_subtilisin-rel"/>
</dbReference>
<dbReference type="SUPFAM" id="SSF52743">
    <property type="entry name" value="Subtilisin-like"/>
    <property type="match status" value="1"/>
</dbReference>
<dbReference type="InterPro" id="IPR023827">
    <property type="entry name" value="Peptidase_S8_Asp-AS"/>
</dbReference>
<keyword evidence="4 6" id="KW-0720">Serine protease</keyword>
<accession>A0A1H3RGJ2</accession>
<dbReference type="PANTHER" id="PTHR43806:SF65">
    <property type="entry name" value="SERINE PROTEASE APRX"/>
    <property type="match status" value="1"/>
</dbReference>
<dbReference type="PROSITE" id="PS00136">
    <property type="entry name" value="SUBTILASE_ASP"/>
    <property type="match status" value="1"/>
</dbReference>
<dbReference type="Gene3D" id="3.40.50.200">
    <property type="entry name" value="Peptidase S8/S53 domain"/>
    <property type="match status" value="1"/>
</dbReference>
<evidence type="ECO:0000256" key="8">
    <source>
        <dbReference type="SAM" id="MobiDB-lite"/>
    </source>
</evidence>
<evidence type="ECO:0000259" key="9">
    <source>
        <dbReference type="Pfam" id="PF00082"/>
    </source>
</evidence>
<keyword evidence="11" id="KW-1185">Reference proteome</keyword>
<dbReference type="CDD" id="cd07487">
    <property type="entry name" value="Peptidases_S8_1"/>
    <property type="match status" value="1"/>
</dbReference>
<feature type="region of interest" description="Disordered" evidence="8">
    <location>
        <begin position="393"/>
        <end position="415"/>
    </location>
</feature>
<evidence type="ECO:0000256" key="3">
    <source>
        <dbReference type="ARBA" id="ARBA00022801"/>
    </source>
</evidence>
<evidence type="ECO:0000256" key="7">
    <source>
        <dbReference type="RuleBase" id="RU003355"/>
    </source>
</evidence>
<evidence type="ECO:0000256" key="6">
    <source>
        <dbReference type="PROSITE-ProRule" id="PRU01240"/>
    </source>
</evidence>
<dbReference type="PROSITE" id="PS51892">
    <property type="entry name" value="SUBTILASE"/>
    <property type="match status" value="1"/>
</dbReference>
<evidence type="ECO:0000313" key="11">
    <source>
        <dbReference type="Proteomes" id="UP000198625"/>
    </source>
</evidence>
<feature type="region of interest" description="Disordered" evidence="8">
    <location>
        <begin position="286"/>
        <end position="306"/>
    </location>
</feature>
<dbReference type="InterPro" id="IPR022398">
    <property type="entry name" value="Peptidase_S8_His-AS"/>
</dbReference>
<feature type="active site" description="Charge relay system" evidence="5 6">
    <location>
        <position position="334"/>
    </location>
</feature>
<dbReference type="STRING" id="415015.SAMN05660462_02348"/>
<organism evidence="10 11">
    <name type="scientific">Proteiniborus ethanoligenes</name>
    <dbReference type="NCBI Taxonomy" id="415015"/>
    <lineage>
        <taxon>Bacteria</taxon>
        <taxon>Bacillati</taxon>
        <taxon>Bacillota</taxon>
        <taxon>Clostridia</taxon>
        <taxon>Eubacteriales</taxon>
        <taxon>Proteiniborus</taxon>
    </lineage>
</organism>
<dbReference type="InterPro" id="IPR050131">
    <property type="entry name" value="Peptidase_S8_subtilisin-like"/>
</dbReference>
<evidence type="ECO:0000256" key="5">
    <source>
        <dbReference type="PIRSR" id="PIRSR615500-1"/>
    </source>
</evidence>
<dbReference type="AlphaFoldDB" id="A0A1H3RGJ2"/>
<feature type="compositionally biased region" description="Pro residues" evidence="8">
    <location>
        <begin position="401"/>
        <end position="411"/>
    </location>
</feature>
<name>A0A1H3RGJ2_9FIRM</name>
<dbReference type="OrthoDB" id="9798386at2"/>
<keyword evidence="2 6" id="KW-0645">Protease</keyword>
<gene>
    <name evidence="10" type="ORF">SAMN05660462_02348</name>
</gene>
<dbReference type="GO" id="GO:0004252">
    <property type="term" value="F:serine-type endopeptidase activity"/>
    <property type="evidence" value="ECO:0007669"/>
    <property type="project" value="UniProtKB-UniRule"/>
</dbReference>
<dbReference type="Proteomes" id="UP000198625">
    <property type="component" value="Unassembled WGS sequence"/>
</dbReference>
<evidence type="ECO:0000313" key="10">
    <source>
        <dbReference type="EMBL" id="SDZ24318.1"/>
    </source>
</evidence>
<sequence length="442" mass="47129">MRRMNITKICPVLSAKLQTQSNEELPVIVRVKENDTHKLNSLANIMDGKIKRNLPLVDAIALNMNLNEINMLSKDPSVEYISYDSKVFALLDIANASVGASFPREKGLTGDNITVAVIDTGVAPHNDLTKPKNRIVGFKDFVNDKTKPYDDNGHGTHVAGIIASNGFSSNGKYTGVAPNANILAVKALDEAGSGNTSDIVSAIEWVVKSKEQYNTKIINLSLGSPANNSVHSDPLVRAVEAAVKAGLTVIVAAGNSGPTAKTILSPGNSPNVITVGAVDDKRTPDISDDTIASFSSRGPTKEGIRKPDVVAPGVNIMSLSNTSGDGYVTSSGTSMATPLVSGSCALLYSKNKDLTPSQVKSMFINSCSDLKDKYENQGAGIIDLRKLFKDLDKEKPNTRPSRPPSSPIRPFPPKKEKVASESSFSEIIVVLLLVFLLLNLSD</sequence>